<evidence type="ECO:0000313" key="2">
    <source>
        <dbReference type="Proteomes" id="UP000184603"/>
    </source>
</evidence>
<accession>A0A1M7XXN8</accession>
<keyword evidence="2" id="KW-1185">Reference proteome</keyword>
<dbReference type="STRING" id="1121416.SAMN02745220_00487"/>
<proteinExistence type="predicted"/>
<dbReference type="AlphaFoldDB" id="A0A1M7XXN8"/>
<organism evidence="1 2">
    <name type="scientific">Desulfopila aestuarii DSM 18488</name>
    <dbReference type="NCBI Taxonomy" id="1121416"/>
    <lineage>
        <taxon>Bacteria</taxon>
        <taxon>Pseudomonadati</taxon>
        <taxon>Thermodesulfobacteriota</taxon>
        <taxon>Desulfobulbia</taxon>
        <taxon>Desulfobulbales</taxon>
        <taxon>Desulfocapsaceae</taxon>
        <taxon>Desulfopila</taxon>
    </lineage>
</organism>
<dbReference type="InterPro" id="IPR021938">
    <property type="entry name" value="DUF3553"/>
</dbReference>
<dbReference type="Proteomes" id="UP000184603">
    <property type="component" value="Unassembled WGS sequence"/>
</dbReference>
<name>A0A1M7XXN8_9BACT</name>
<dbReference type="Pfam" id="PF12073">
    <property type="entry name" value="DUF3553"/>
    <property type="match status" value="1"/>
</dbReference>
<dbReference type="RefSeq" id="WP_073611858.1">
    <property type="nucleotide sequence ID" value="NZ_FRFE01000002.1"/>
</dbReference>
<dbReference type="EMBL" id="FRFE01000002">
    <property type="protein sequence ID" value="SHO43724.1"/>
    <property type="molecule type" value="Genomic_DNA"/>
</dbReference>
<gene>
    <name evidence="1" type="ORF">SAMN02745220_00487</name>
</gene>
<evidence type="ECO:0000313" key="1">
    <source>
        <dbReference type="EMBL" id="SHO43724.1"/>
    </source>
</evidence>
<dbReference type="OrthoDB" id="9781481at2"/>
<reference evidence="1 2" key="1">
    <citation type="submission" date="2016-12" db="EMBL/GenBank/DDBJ databases">
        <authorList>
            <person name="Song W.-J."/>
            <person name="Kurnit D.M."/>
        </authorList>
    </citation>
    <scope>NUCLEOTIDE SEQUENCE [LARGE SCALE GENOMIC DNA]</scope>
    <source>
        <strain evidence="1 2">DSM 18488</strain>
    </source>
</reference>
<protein>
    <recommendedName>
        <fullName evidence="3">DUF3553 domain-containing protein</fullName>
    </recommendedName>
</protein>
<evidence type="ECO:0008006" key="3">
    <source>
        <dbReference type="Google" id="ProtNLM"/>
    </source>
</evidence>
<sequence length="66" mass="7218">MTSLLHAGENVRHNKKADWGIGKIVTVEKGGTIRVIFEGNKNVSIAKGSKYLTRIPTVSEKEGPKK</sequence>